<protein>
    <submittedName>
        <fullName evidence="1">Uncharacterized protein</fullName>
    </submittedName>
</protein>
<evidence type="ECO:0000313" key="2">
    <source>
        <dbReference type="Proteomes" id="UP000828941"/>
    </source>
</evidence>
<evidence type="ECO:0000313" key="1">
    <source>
        <dbReference type="EMBL" id="KAI4328674.1"/>
    </source>
</evidence>
<accession>A0ACB9MYV6</accession>
<proteinExistence type="predicted"/>
<reference evidence="1 2" key="1">
    <citation type="journal article" date="2022" name="DNA Res.">
        <title>Chromosomal-level genome assembly of the orchid tree Bauhinia variegata (Leguminosae; Cercidoideae) supports the allotetraploid origin hypothesis of Bauhinia.</title>
        <authorList>
            <person name="Zhong Y."/>
            <person name="Chen Y."/>
            <person name="Zheng D."/>
            <person name="Pang J."/>
            <person name="Liu Y."/>
            <person name="Luo S."/>
            <person name="Meng S."/>
            <person name="Qian L."/>
            <person name="Wei D."/>
            <person name="Dai S."/>
            <person name="Zhou R."/>
        </authorList>
    </citation>
    <scope>NUCLEOTIDE SEQUENCE [LARGE SCALE GENOMIC DNA]</scope>
    <source>
        <strain evidence="1">BV-YZ2020</strain>
    </source>
</reference>
<gene>
    <name evidence="1" type="ORF">L6164_021009</name>
</gene>
<keyword evidence="2" id="KW-1185">Reference proteome</keyword>
<comment type="caution">
    <text evidence="1">The sequence shown here is derived from an EMBL/GenBank/DDBJ whole genome shotgun (WGS) entry which is preliminary data.</text>
</comment>
<name>A0ACB9MYV6_BAUVA</name>
<dbReference type="EMBL" id="CM039433">
    <property type="protein sequence ID" value="KAI4328674.1"/>
    <property type="molecule type" value="Genomic_DNA"/>
</dbReference>
<dbReference type="Proteomes" id="UP000828941">
    <property type="component" value="Chromosome 8"/>
</dbReference>
<organism evidence="1 2">
    <name type="scientific">Bauhinia variegata</name>
    <name type="common">Purple orchid tree</name>
    <name type="synonym">Phanera variegata</name>
    <dbReference type="NCBI Taxonomy" id="167791"/>
    <lineage>
        <taxon>Eukaryota</taxon>
        <taxon>Viridiplantae</taxon>
        <taxon>Streptophyta</taxon>
        <taxon>Embryophyta</taxon>
        <taxon>Tracheophyta</taxon>
        <taxon>Spermatophyta</taxon>
        <taxon>Magnoliopsida</taxon>
        <taxon>eudicotyledons</taxon>
        <taxon>Gunneridae</taxon>
        <taxon>Pentapetalae</taxon>
        <taxon>rosids</taxon>
        <taxon>fabids</taxon>
        <taxon>Fabales</taxon>
        <taxon>Fabaceae</taxon>
        <taxon>Cercidoideae</taxon>
        <taxon>Cercideae</taxon>
        <taxon>Bauhiniinae</taxon>
        <taxon>Bauhinia</taxon>
    </lineage>
</organism>
<sequence length="368" mass="40733">MEDRWKERNGNYDQLLSDYDDAVDRDFPSRENSPAILPISSTSDSSSPRRLGYIEHRVSKFDTLAGVAIKYGVEVADIRRMNALVTDHHMFALKYLQIPLPGRHPPSSSLTNGSDSTKPGSSDDNSTGHLHHEFFDSFQSLRKKHSQWKVSPAMSSLQGYYGLKPADRMPEGFEMALHSKDNLNSSENGSPSRNSPMSDQPLGLHRKSRSMANELMDEIFKQSDIETVSEPREGNSDRWNDKLFRRRQKSEADFTRSHGLLMKEENGSSSGFSARTGKGLAQRPKAAGRTALTSDLDASGLNPVPIGLGDVFLTDGPSGVRKSSSMTCLHEQDNKSSSLRPTSRAIAKPIFDGLSMPMTGRKNKTALD</sequence>